<accession>A0A7G9RZP2</accession>
<dbReference type="InterPro" id="IPR023214">
    <property type="entry name" value="HAD_sf"/>
</dbReference>
<dbReference type="CDD" id="cd07516">
    <property type="entry name" value="HAD_Pase"/>
    <property type="match status" value="1"/>
</dbReference>
<dbReference type="Gene3D" id="3.30.1240.10">
    <property type="match status" value="1"/>
</dbReference>
<dbReference type="KEGG" id="eio:H9L01_01500"/>
<keyword evidence="2" id="KW-1185">Reference proteome</keyword>
<dbReference type="NCBIfam" id="TIGR01484">
    <property type="entry name" value="HAD-SF-IIB"/>
    <property type="match status" value="1"/>
</dbReference>
<dbReference type="InterPro" id="IPR036412">
    <property type="entry name" value="HAD-like_sf"/>
</dbReference>
<dbReference type="RefSeq" id="WP_187534185.1">
    <property type="nucleotide sequence ID" value="NZ_CBCSHU010000019.1"/>
</dbReference>
<evidence type="ECO:0000313" key="1">
    <source>
        <dbReference type="EMBL" id="QNN61067.1"/>
    </source>
</evidence>
<dbReference type="SFLD" id="SFLDG01140">
    <property type="entry name" value="C2.B:_Phosphomannomutase_and_P"/>
    <property type="match status" value="1"/>
</dbReference>
<dbReference type="Pfam" id="PF08282">
    <property type="entry name" value="Hydrolase_3"/>
    <property type="match status" value="1"/>
</dbReference>
<sequence length="287" mass="32512">MTQNIKLIASDVDGTLINSEHQATEYTKEVIHRLKDHGIDFVIATGRSYDGALGVAQQLDIVEEGYGIICLNGLRTYNLPHEECVDGRTMTYEECMKMEQLGKKYHMGILYCYDDVIYFQMENIAYQDYTIGMKHNKLRFFKDRANTEEVQALSDIKHRFDANDPILKIVFVQNDDYLDLVFGRIKKEIHYDFDLLLVGHGWAEIMPKSVNKGEALIAYAASKGIKPEEIVAFGDAENDISMISRVGLGVAMENAMGSLKAVAKDMTDTNDNDGVAKYIEKILEDRK</sequence>
<dbReference type="PROSITE" id="PS01229">
    <property type="entry name" value="COF_2"/>
    <property type="match status" value="1"/>
</dbReference>
<dbReference type="GO" id="GO:0005829">
    <property type="term" value="C:cytosol"/>
    <property type="evidence" value="ECO:0007669"/>
    <property type="project" value="TreeGrafter"/>
</dbReference>
<dbReference type="EMBL" id="CP060715">
    <property type="protein sequence ID" value="QNN61067.1"/>
    <property type="molecule type" value="Genomic_DNA"/>
</dbReference>
<protein>
    <submittedName>
        <fullName evidence="1">HAD family phosphatase</fullName>
    </submittedName>
</protein>
<dbReference type="Proteomes" id="UP000515928">
    <property type="component" value="Chromosome"/>
</dbReference>
<organism evidence="1 2">
    <name type="scientific">Erysipelothrix inopinata</name>
    <dbReference type="NCBI Taxonomy" id="225084"/>
    <lineage>
        <taxon>Bacteria</taxon>
        <taxon>Bacillati</taxon>
        <taxon>Bacillota</taxon>
        <taxon>Erysipelotrichia</taxon>
        <taxon>Erysipelotrichales</taxon>
        <taxon>Erysipelotrichaceae</taxon>
        <taxon>Erysipelothrix</taxon>
    </lineage>
</organism>
<reference evidence="1 2" key="1">
    <citation type="submission" date="2020-08" db="EMBL/GenBank/DDBJ databases">
        <title>Genome sequence of Erysipelothrix inopinata DSM 15511T.</title>
        <authorList>
            <person name="Hyun D.-W."/>
            <person name="Bae J.-W."/>
        </authorList>
    </citation>
    <scope>NUCLEOTIDE SEQUENCE [LARGE SCALE GENOMIC DNA]</scope>
    <source>
        <strain evidence="1 2">DSM 15511</strain>
    </source>
</reference>
<evidence type="ECO:0000313" key="2">
    <source>
        <dbReference type="Proteomes" id="UP000515928"/>
    </source>
</evidence>
<dbReference type="SFLD" id="SFLDS00003">
    <property type="entry name" value="Haloacid_Dehalogenase"/>
    <property type="match status" value="1"/>
</dbReference>
<dbReference type="InterPro" id="IPR000150">
    <property type="entry name" value="Cof"/>
</dbReference>
<proteinExistence type="predicted"/>
<name>A0A7G9RZP2_9FIRM</name>
<dbReference type="InterPro" id="IPR006379">
    <property type="entry name" value="HAD-SF_hydro_IIB"/>
</dbReference>
<dbReference type="GO" id="GO:0000287">
    <property type="term" value="F:magnesium ion binding"/>
    <property type="evidence" value="ECO:0007669"/>
    <property type="project" value="TreeGrafter"/>
</dbReference>
<dbReference type="PANTHER" id="PTHR10000">
    <property type="entry name" value="PHOSPHOSERINE PHOSPHATASE"/>
    <property type="match status" value="1"/>
</dbReference>
<dbReference type="NCBIfam" id="TIGR00099">
    <property type="entry name" value="Cof-subfamily"/>
    <property type="match status" value="1"/>
</dbReference>
<dbReference type="Gene3D" id="3.40.50.1000">
    <property type="entry name" value="HAD superfamily/HAD-like"/>
    <property type="match status" value="1"/>
</dbReference>
<dbReference type="SUPFAM" id="SSF56784">
    <property type="entry name" value="HAD-like"/>
    <property type="match status" value="1"/>
</dbReference>
<dbReference type="PANTHER" id="PTHR10000:SF8">
    <property type="entry name" value="HAD SUPERFAMILY HYDROLASE-LIKE, TYPE 3"/>
    <property type="match status" value="1"/>
</dbReference>
<dbReference type="AlphaFoldDB" id="A0A7G9RZP2"/>
<dbReference type="GO" id="GO:0016791">
    <property type="term" value="F:phosphatase activity"/>
    <property type="evidence" value="ECO:0007669"/>
    <property type="project" value="TreeGrafter"/>
</dbReference>
<gene>
    <name evidence="1" type="ORF">H9L01_01500</name>
</gene>